<dbReference type="InterPro" id="IPR052170">
    <property type="entry name" value="M29_Exopeptidase"/>
</dbReference>
<evidence type="ECO:0000256" key="2">
    <source>
        <dbReference type="ARBA" id="ARBA00001946"/>
    </source>
</evidence>
<sequence>MDYKNFKVEDYIEKYVELILKVGLKIKNGDKLVVRCPIEARDFAVECTRKAYELGAGEVVVDYRDQLISRLKYENESIDVLTDIPKHKVDKENYYMEKKAKYLSVTGSDPDAFKGVDAEKLFKSNLANSKALRDFSAKMMANYVSWIVVGASIPSWAAKVFPDLEKGEAVRRLWFEIFNSVRLFEEDPIKALENHVDNLNRYSKFLNDAKFEKLIYKSQKGTDLEVGLPKGYIFAGAGDVNSDGEEFIANMPSEEVFSAPRLDGVNGKVYSTLPLNYNGNLIEDFYLVFKDGEVVDYDAKAGKEYLKNILDTDEGAKRLGEVALVSYNTPISMRKVLFYNTLYDENASCHFALGKSYPTCLEGGEKLSIEELKERGMNDSLTHVDFMVGDETTEIIGVKENGEEVQIFKEGNFVI</sequence>
<keyword evidence="7" id="KW-0479">Metal-binding</keyword>
<dbReference type="PATRIC" id="fig|54005.3.peg.809"/>
<dbReference type="Pfam" id="PF02073">
    <property type="entry name" value="Peptidase_M29"/>
    <property type="match status" value="1"/>
</dbReference>
<dbReference type="InterPro" id="IPR000787">
    <property type="entry name" value="Peptidase_M29"/>
</dbReference>
<evidence type="ECO:0000256" key="6">
    <source>
        <dbReference type="ARBA" id="ARBA00022670"/>
    </source>
</evidence>
<dbReference type="GO" id="GO:0008237">
    <property type="term" value="F:metallopeptidase activity"/>
    <property type="evidence" value="ECO:0007669"/>
    <property type="project" value="UniProtKB-KW"/>
</dbReference>
<accession>A0A133PQ95</accession>
<comment type="cofactor">
    <cofactor evidence="3">
        <name>Zn(2+)</name>
        <dbReference type="ChEBI" id="CHEBI:29105"/>
    </cofactor>
</comment>
<evidence type="ECO:0000313" key="11">
    <source>
        <dbReference type="Proteomes" id="UP000070174"/>
    </source>
</evidence>
<evidence type="ECO:0000256" key="9">
    <source>
        <dbReference type="ARBA" id="ARBA00023049"/>
    </source>
</evidence>
<reference evidence="10 11" key="1">
    <citation type="submission" date="2016-01" db="EMBL/GenBank/DDBJ databases">
        <authorList>
            <person name="Oliw E.H."/>
        </authorList>
    </citation>
    <scope>NUCLEOTIDE SEQUENCE [LARGE SCALE GENOMIC DNA]</scope>
    <source>
        <strain evidence="10 11">CMW7756A</strain>
    </source>
</reference>
<keyword evidence="6" id="KW-0645">Protease</keyword>
<comment type="caution">
    <text evidence="10">The sequence shown here is derived from an EMBL/GenBank/DDBJ whole genome shotgun (WGS) entry which is preliminary data.</text>
</comment>
<evidence type="ECO:0000256" key="5">
    <source>
        <dbReference type="ARBA" id="ARBA00022438"/>
    </source>
</evidence>
<organism evidence="10">
    <name type="scientific">Peptoniphilus harei</name>
    <dbReference type="NCBI Taxonomy" id="54005"/>
    <lineage>
        <taxon>Bacteria</taxon>
        <taxon>Bacillati</taxon>
        <taxon>Bacillota</taxon>
        <taxon>Tissierellia</taxon>
        <taxon>Tissierellales</taxon>
        <taxon>Peptoniphilaceae</taxon>
        <taxon>Peptoniphilus</taxon>
    </lineage>
</organism>
<keyword evidence="9" id="KW-0482">Metalloprotease</keyword>
<dbReference type="AlphaFoldDB" id="A0A133PQ95"/>
<protein>
    <submittedName>
        <fullName evidence="10">Putative aminopeptidase II</fullName>
    </submittedName>
</protein>
<evidence type="ECO:0000256" key="8">
    <source>
        <dbReference type="ARBA" id="ARBA00022801"/>
    </source>
</evidence>
<name>A0A133PQ95_9FIRM</name>
<dbReference type="RefSeq" id="WP_060800013.1">
    <property type="nucleotide sequence ID" value="NZ_KQ957097.1"/>
</dbReference>
<dbReference type="GO" id="GO:0046872">
    <property type="term" value="F:metal ion binding"/>
    <property type="evidence" value="ECO:0007669"/>
    <property type="project" value="UniProtKB-KW"/>
</dbReference>
<comment type="similarity">
    <text evidence="4">Belongs to the peptidase M29 family.</text>
</comment>
<evidence type="ECO:0000256" key="7">
    <source>
        <dbReference type="ARBA" id="ARBA00022723"/>
    </source>
</evidence>
<dbReference type="EMBL" id="LRQE01000024">
    <property type="protein sequence ID" value="KXA30813.1"/>
    <property type="molecule type" value="Genomic_DNA"/>
</dbReference>
<comment type="cofactor">
    <cofactor evidence="1">
        <name>Co(2+)</name>
        <dbReference type="ChEBI" id="CHEBI:48828"/>
    </cofactor>
</comment>
<dbReference type="Gene3D" id="3.40.1830.10">
    <property type="entry name" value="Thermophilic metalloprotease (M29)"/>
    <property type="match status" value="1"/>
</dbReference>
<evidence type="ECO:0000256" key="1">
    <source>
        <dbReference type="ARBA" id="ARBA00001941"/>
    </source>
</evidence>
<evidence type="ECO:0000256" key="3">
    <source>
        <dbReference type="ARBA" id="ARBA00001947"/>
    </source>
</evidence>
<dbReference type="PANTHER" id="PTHR34448:SF3">
    <property type="entry name" value="AMINOPEPTIDASE AMPS"/>
    <property type="match status" value="1"/>
</dbReference>
<evidence type="ECO:0000313" key="10">
    <source>
        <dbReference type="EMBL" id="KXA30813.1"/>
    </source>
</evidence>
<comment type="cofactor">
    <cofactor evidence="2">
        <name>Mg(2+)</name>
        <dbReference type="ChEBI" id="CHEBI:18420"/>
    </cofactor>
</comment>
<keyword evidence="5 10" id="KW-0031">Aminopeptidase</keyword>
<dbReference type="PRINTS" id="PR00919">
    <property type="entry name" value="THERMOPTASE"/>
</dbReference>
<evidence type="ECO:0000256" key="4">
    <source>
        <dbReference type="ARBA" id="ARBA00008236"/>
    </source>
</evidence>
<dbReference type="Proteomes" id="UP000070174">
    <property type="component" value="Unassembled WGS sequence"/>
</dbReference>
<dbReference type="GO" id="GO:0006508">
    <property type="term" value="P:proteolysis"/>
    <property type="evidence" value="ECO:0007669"/>
    <property type="project" value="UniProtKB-KW"/>
</dbReference>
<keyword evidence="8" id="KW-0378">Hydrolase</keyword>
<dbReference type="InterPro" id="IPR035097">
    <property type="entry name" value="M29_N-terminal"/>
</dbReference>
<gene>
    <name evidence="10" type="ORF">HMPREF3229_00821</name>
</gene>
<proteinExistence type="inferred from homology"/>
<dbReference type="SUPFAM" id="SSF144052">
    <property type="entry name" value="Thermophilic metalloprotease-like"/>
    <property type="match status" value="1"/>
</dbReference>
<dbReference type="PANTHER" id="PTHR34448">
    <property type="entry name" value="AMINOPEPTIDASE"/>
    <property type="match status" value="1"/>
</dbReference>
<dbReference type="GO" id="GO:0004177">
    <property type="term" value="F:aminopeptidase activity"/>
    <property type="evidence" value="ECO:0007669"/>
    <property type="project" value="UniProtKB-KW"/>
</dbReference>